<comment type="caution">
    <text evidence="1">The sequence shown here is derived from an EMBL/GenBank/DDBJ whole genome shotgun (WGS) entry which is preliminary data.</text>
</comment>
<sequence>MAGNLVFSNTGIIDLKTGTFTPWKERAPDARSARERFIDSVIPLGPAPRNLTRSSRYIAFLRSAEYAKRFPKGQENTYTINIPGIQDVVRIPSLEDKNLRFQRWLRFQNSKPTLPEPLQWIPPLINKLDDAQDLLFTGLALAIPLLRILPKFFLGLLTPLVFLNDALNLATCLLVLGIGGNLRKAAVRTEFQRNVHWQTYAVQRPAQFFKKFPWLGFLIQAPQALQYLTGYGVTLGTVMGFLTDLMWAPVRLAQGSRVTFVGPPPDDITGKAARYLSQPATHNLHNQMYSFDDHLLLTAADSVALQVMTAAVSKNLLASREDVIAAQPVTIYDPWNPTSLEVAEDFGWNPSDPPGYPIPTSTGEPSMLEAIATINNGLIPWVATMKTSAPQTLLGQFWMEMVGDAGETFMEWIHDSPTDYRVEFAPEVDLILALIENGIFPRAQLPPQDWIILNKRAREIAASKGQDNLTPDTLNQALNDVLGGSITF</sequence>
<dbReference type="EMBL" id="LAZR01003110">
    <property type="protein sequence ID" value="KKN21897.1"/>
    <property type="molecule type" value="Genomic_DNA"/>
</dbReference>
<protein>
    <submittedName>
        <fullName evidence="1">Uncharacterized protein</fullName>
    </submittedName>
</protein>
<dbReference type="AlphaFoldDB" id="A0A0F9PBK9"/>
<organism evidence="1">
    <name type="scientific">marine sediment metagenome</name>
    <dbReference type="NCBI Taxonomy" id="412755"/>
    <lineage>
        <taxon>unclassified sequences</taxon>
        <taxon>metagenomes</taxon>
        <taxon>ecological metagenomes</taxon>
    </lineage>
</organism>
<reference evidence="1" key="1">
    <citation type="journal article" date="2015" name="Nature">
        <title>Complex archaea that bridge the gap between prokaryotes and eukaryotes.</title>
        <authorList>
            <person name="Spang A."/>
            <person name="Saw J.H."/>
            <person name="Jorgensen S.L."/>
            <person name="Zaremba-Niedzwiedzka K."/>
            <person name="Martijn J."/>
            <person name="Lind A.E."/>
            <person name="van Eijk R."/>
            <person name="Schleper C."/>
            <person name="Guy L."/>
            <person name="Ettema T.J."/>
        </authorList>
    </citation>
    <scope>NUCLEOTIDE SEQUENCE</scope>
</reference>
<gene>
    <name evidence="1" type="ORF">LCGC14_0920830</name>
</gene>
<accession>A0A0F9PBK9</accession>
<name>A0A0F9PBK9_9ZZZZ</name>
<evidence type="ECO:0000313" key="1">
    <source>
        <dbReference type="EMBL" id="KKN21897.1"/>
    </source>
</evidence>
<proteinExistence type="predicted"/>